<feature type="domain" description="Type I restriction modification DNA specificity" evidence="4">
    <location>
        <begin position="63"/>
        <end position="212"/>
    </location>
</feature>
<dbReference type="GO" id="GO:0009307">
    <property type="term" value="P:DNA restriction-modification system"/>
    <property type="evidence" value="ECO:0007669"/>
    <property type="project" value="UniProtKB-KW"/>
</dbReference>
<keyword evidence="2" id="KW-0680">Restriction system</keyword>
<comment type="caution">
    <text evidence="5">The sequence shown here is derived from an EMBL/GenBank/DDBJ whole genome shotgun (WGS) entry which is preliminary data.</text>
</comment>
<dbReference type="SUPFAM" id="SSF116734">
    <property type="entry name" value="DNA methylase specificity domain"/>
    <property type="match status" value="2"/>
</dbReference>
<dbReference type="OrthoDB" id="9811611at2"/>
<dbReference type="Proteomes" id="UP000251213">
    <property type="component" value="Unassembled WGS sequence"/>
</dbReference>
<evidence type="ECO:0000313" key="5">
    <source>
        <dbReference type="EMBL" id="RAL26954.1"/>
    </source>
</evidence>
<proteinExistence type="inferred from homology"/>
<gene>
    <name evidence="5" type="ORF">DL897_02610</name>
</gene>
<keyword evidence="3" id="KW-0238">DNA-binding</keyword>
<reference evidence="5 6" key="2">
    <citation type="submission" date="2018-06" db="EMBL/GenBank/DDBJ databases">
        <authorList>
            <person name="Zhirakovskaya E."/>
        </authorList>
    </citation>
    <scope>NUCLEOTIDE SEQUENCE [LARGE SCALE GENOMIC DNA]</scope>
    <source>
        <strain evidence="5 6">FBKL4.011</strain>
    </source>
</reference>
<accession>A0A364K9I7</accession>
<keyword evidence="6" id="KW-1185">Reference proteome</keyword>
<evidence type="ECO:0000256" key="2">
    <source>
        <dbReference type="ARBA" id="ARBA00022747"/>
    </source>
</evidence>
<sequence length="443" mass="51080">MRVLNSFLNSLDNWSKRFSKELMSWRHSCMKTQWIKVKDIFDIQKGKKMTVAYEQEGILHRQEKGSSLLASSDEYQPKVYRYLQCRDLKNRIKPKYISVIGDAVTVDHKDIILVWDGVNAGDIYTGLSGVIGSTLAVLKPKNDTLICTDYIARYLQSQSPLIKSRCKGATVRHIQREFIENLLIPLPDIERQRKISKILGQLELLIQKQKQAIAMVDEWIQSIFYGLFDDPVQNTKNWEMNELGSGVSSIVGGWSPVCIDQPTPKNGWGVLKLSAISQGFYKEEENKTLPSQIDARETLTVQVGDLLICRKNVKELVGKCAYVFETRDHLLIPDTMFRLRIHPRSEKLDPIFLWKLLNEKNMRIKIQQLASGSASSMLNISKSKLLQLSIILPPLSLQKTFASIVCKSELKKKKMKEYLYLLEKVLLYWQQKFHLQREDLSKQ</sequence>
<dbReference type="EMBL" id="QJKK01000001">
    <property type="protein sequence ID" value="RAL26954.1"/>
    <property type="molecule type" value="Genomic_DNA"/>
</dbReference>
<name>A0A364K9I7_9BACL</name>
<dbReference type="AlphaFoldDB" id="A0A364K9I7"/>
<dbReference type="InterPro" id="IPR000055">
    <property type="entry name" value="Restrct_endonuc_typeI_TRD"/>
</dbReference>
<dbReference type="PANTHER" id="PTHR30408">
    <property type="entry name" value="TYPE-1 RESTRICTION ENZYME ECOKI SPECIFICITY PROTEIN"/>
    <property type="match status" value="1"/>
</dbReference>
<comment type="similarity">
    <text evidence="1">Belongs to the type-I restriction system S methylase family.</text>
</comment>
<organism evidence="5 6">
    <name type="scientific">Thermoflavimicrobium daqui</name>
    <dbReference type="NCBI Taxonomy" id="2137476"/>
    <lineage>
        <taxon>Bacteria</taxon>
        <taxon>Bacillati</taxon>
        <taxon>Bacillota</taxon>
        <taxon>Bacilli</taxon>
        <taxon>Bacillales</taxon>
        <taxon>Thermoactinomycetaceae</taxon>
        <taxon>Thermoflavimicrobium</taxon>
    </lineage>
</organism>
<dbReference type="Gene3D" id="3.90.220.20">
    <property type="entry name" value="DNA methylase specificity domains"/>
    <property type="match status" value="2"/>
</dbReference>
<evidence type="ECO:0000313" key="6">
    <source>
        <dbReference type="Proteomes" id="UP000251213"/>
    </source>
</evidence>
<evidence type="ECO:0000256" key="3">
    <source>
        <dbReference type="ARBA" id="ARBA00023125"/>
    </source>
</evidence>
<evidence type="ECO:0000256" key="1">
    <source>
        <dbReference type="ARBA" id="ARBA00010923"/>
    </source>
</evidence>
<dbReference type="GO" id="GO:0003677">
    <property type="term" value="F:DNA binding"/>
    <property type="evidence" value="ECO:0007669"/>
    <property type="project" value="UniProtKB-KW"/>
</dbReference>
<evidence type="ECO:0000259" key="4">
    <source>
        <dbReference type="Pfam" id="PF01420"/>
    </source>
</evidence>
<reference evidence="5 6" key="1">
    <citation type="submission" date="2018-06" db="EMBL/GenBank/DDBJ databases">
        <title>Thermoflavimicrobium daqus sp. nov., a thermophilic microbe isolated from Moutai-flavour Daqu.</title>
        <authorList>
            <person name="Wang X."/>
            <person name="Zhou H."/>
        </authorList>
    </citation>
    <scope>NUCLEOTIDE SEQUENCE [LARGE SCALE GENOMIC DNA]</scope>
    <source>
        <strain evidence="5 6">FBKL4.011</strain>
    </source>
</reference>
<dbReference type="InterPro" id="IPR052021">
    <property type="entry name" value="Type-I_RS_S_subunit"/>
</dbReference>
<dbReference type="PANTHER" id="PTHR30408:SF12">
    <property type="entry name" value="TYPE I RESTRICTION ENZYME MJAVIII SPECIFICITY SUBUNIT"/>
    <property type="match status" value="1"/>
</dbReference>
<dbReference type="Pfam" id="PF01420">
    <property type="entry name" value="Methylase_S"/>
    <property type="match status" value="1"/>
</dbReference>
<protein>
    <recommendedName>
        <fullName evidence="4">Type I restriction modification DNA specificity domain-containing protein</fullName>
    </recommendedName>
</protein>
<dbReference type="InterPro" id="IPR044946">
    <property type="entry name" value="Restrct_endonuc_typeI_TRD_sf"/>
</dbReference>